<name>A0A495SCR3_9FLAO</name>
<feature type="transmembrane region" description="Helical" evidence="1">
    <location>
        <begin position="52"/>
        <end position="75"/>
    </location>
</feature>
<dbReference type="EMBL" id="RBXB01000002">
    <property type="protein sequence ID" value="RKS97967.1"/>
    <property type="molecule type" value="Genomic_DNA"/>
</dbReference>
<protein>
    <submittedName>
        <fullName evidence="2">Putative membrane protein</fullName>
    </submittedName>
</protein>
<proteinExistence type="predicted"/>
<sequence length="169" mass="18699">MKMTVVLLMITATLTALIGGLFYAYSCSVIPGLGKLSDVEYLKAMQSINREILNPVFFLSFMGTAIMLPVTTLIFRGENPTFIFLLSATLVYLTGVFGVTMFGNVPLNNQLDQFDIASSTVDTVKKMRAVFENRWNFLNHIRSICSVVSIILVACACIWYKFQGIPSGS</sequence>
<dbReference type="InterPro" id="IPR013901">
    <property type="entry name" value="Anthrone_oxy"/>
</dbReference>
<dbReference type="AlphaFoldDB" id="A0A495SCR3"/>
<organism evidence="2 3">
    <name type="scientific">Chryseobacterium defluvii</name>
    <dbReference type="NCBI Taxonomy" id="160396"/>
    <lineage>
        <taxon>Bacteria</taxon>
        <taxon>Pseudomonadati</taxon>
        <taxon>Bacteroidota</taxon>
        <taxon>Flavobacteriia</taxon>
        <taxon>Flavobacteriales</taxon>
        <taxon>Weeksellaceae</taxon>
        <taxon>Chryseobacterium group</taxon>
        <taxon>Chryseobacterium</taxon>
    </lineage>
</organism>
<feature type="transmembrane region" description="Helical" evidence="1">
    <location>
        <begin position="141"/>
        <end position="160"/>
    </location>
</feature>
<keyword evidence="3" id="KW-1185">Reference proteome</keyword>
<comment type="caution">
    <text evidence="2">The sequence shown here is derived from an EMBL/GenBank/DDBJ whole genome shotgun (WGS) entry which is preliminary data.</text>
</comment>
<dbReference type="RefSeq" id="WP_228434779.1">
    <property type="nucleotide sequence ID" value="NZ_RBXB01000002.1"/>
</dbReference>
<evidence type="ECO:0000313" key="3">
    <source>
        <dbReference type="Proteomes" id="UP000272428"/>
    </source>
</evidence>
<accession>A0A495SCR3</accession>
<evidence type="ECO:0000256" key="1">
    <source>
        <dbReference type="SAM" id="Phobius"/>
    </source>
</evidence>
<reference evidence="2 3" key="1">
    <citation type="submission" date="2018-10" db="EMBL/GenBank/DDBJ databases">
        <title>Genomic Encyclopedia of Archaeal and Bacterial Type Strains, Phase II (KMG-II): from individual species to whole genera.</title>
        <authorList>
            <person name="Goeker M."/>
        </authorList>
    </citation>
    <scope>NUCLEOTIDE SEQUENCE [LARGE SCALE GENOMIC DNA]</scope>
    <source>
        <strain evidence="2 3">DSM 14219</strain>
    </source>
</reference>
<keyword evidence="1" id="KW-0812">Transmembrane</keyword>
<dbReference type="Pfam" id="PF08592">
    <property type="entry name" value="Anthrone_oxy"/>
    <property type="match status" value="1"/>
</dbReference>
<feature type="transmembrane region" description="Helical" evidence="1">
    <location>
        <begin position="82"/>
        <end position="102"/>
    </location>
</feature>
<keyword evidence="1" id="KW-1133">Transmembrane helix</keyword>
<keyword evidence="1" id="KW-0472">Membrane</keyword>
<gene>
    <name evidence="2" type="ORF">BCF58_2104</name>
</gene>
<dbReference type="Proteomes" id="UP000272428">
    <property type="component" value="Unassembled WGS sequence"/>
</dbReference>
<evidence type="ECO:0000313" key="2">
    <source>
        <dbReference type="EMBL" id="RKS97967.1"/>
    </source>
</evidence>